<comment type="caution">
    <text evidence="1">The sequence shown here is derived from an EMBL/GenBank/DDBJ whole genome shotgun (WGS) entry which is preliminary data.</text>
</comment>
<dbReference type="NCBIfam" id="NF047399">
    <property type="entry name" value="BrnA_antitoxin_add"/>
    <property type="match status" value="1"/>
</dbReference>
<dbReference type="EMBL" id="JAJMLW010000002">
    <property type="protein sequence ID" value="MCI2241832.1"/>
    <property type="molecule type" value="Genomic_DNA"/>
</dbReference>
<evidence type="ECO:0000313" key="2">
    <source>
        <dbReference type="Proteomes" id="UP001430755"/>
    </source>
</evidence>
<protein>
    <submittedName>
        <fullName evidence="1">CopG family transcriptional regulator</fullName>
    </submittedName>
</protein>
<evidence type="ECO:0000313" key="1">
    <source>
        <dbReference type="EMBL" id="MCI2241832.1"/>
    </source>
</evidence>
<proteinExistence type="predicted"/>
<dbReference type="Proteomes" id="UP001430755">
    <property type="component" value="Unassembled WGS sequence"/>
</dbReference>
<dbReference type="RefSeq" id="WP_242164460.1">
    <property type="nucleotide sequence ID" value="NZ_JAJMLW010000002.1"/>
</dbReference>
<sequence>MTARETPTASEIDRMFDEGVDMTPYVIPGTEICAATARKVGVTMSPWMIEELDREADRLAVSRQSLIVIWLAERIQEERERRGRLAEG</sequence>
<keyword evidence="2" id="KW-1185">Reference proteome</keyword>
<gene>
    <name evidence="1" type="ORF">LPT13_05625</name>
</gene>
<name>A0ABS9WH74_9ACTN</name>
<accession>A0ABS9WH74</accession>
<reference evidence="1" key="1">
    <citation type="submission" date="2021-11" db="EMBL/GenBank/DDBJ databases">
        <title>A Novel Adlercreutzia Species, isolated from a Allomyrina dichotoma larva feces.</title>
        <authorList>
            <person name="Suh M.K."/>
        </authorList>
    </citation>
    <scope>NUCLEOTIDE SEQUENCE</scope>
    <source>
        <strain evidence="1">JBNU-10</strain>
    </source>
</reference>
<organism evidence="1 2">
    <name type="scientific">Adlercreutzia faecimuris</name>
    <dbReference type="NCBI Taxonomy" id="2897341"/>
    <lineage>
        <taxon>Bacteria</taxon>
        <taxon>Bacillati</taxon>
        <taxon>Actinomycetota</taxon>
        <taxon>Coriobacteriia</taxon>
        <taxon>Eggerthellales</taxon>
        <taxon>Eggerthellaceae</taxon>
        <taxon>Adlercreutzia</taxon>
    </lineage>
</organism>